<gene>
    <name evidence="3" type="ORF">PHYBLDRAFT_37967</name>
</gene>
<dbReference type="Pfam" id="PF06110">
    <property type="entry name" value="TXD17-like_Trx"/>
    <property type="match status" value="1"/>
</dbReference>
<dbReference type="InterPro" id="IPR036249">
    <property type="entry name" value="Thioredoxin-like_sf"/>
</dbReference>
<feature type="domain" description="Thioredoxin" evidence="2">
    <location>
        <begin position="8"/>
        <end position="123"/>
    </location>
</feature>
<evidence type="ECO:0000256" key="1">
    <source>
        <dbReference type="ARBA" id="ARBA00008987"/>
    </source>
</evidence>
<dbReference type="GO" id="GO:0047134">
    <property type="term" value="F:protein-disulfide reductase [NAD(P)H] activity"/>
    <property type="evidence" value="ECO:0007669"/>
    <property type="project" value="InterPro"/>
</dbReference>
<evidence type="ECO:0000313" key="3">
    <source>
        <dbReference type="EMBL" id="OAD68614.1"/>
    </source>
</evidence>
<protein>
    <recommendedName>
        <fullName evidence="2">Thioredoxin domain-containing protein</fullName>
    </recommendedName>
</protein>
<dbReference type="OrthoDB" id="78947at2759"/>
<accession>A0A162NDU2</accession>
<dbReference type="PANTHER" id="PTHR12452">
    <property type="entry name" value="42-9-9 PROTEIN-RELATED"/>
    <property type="match status" value="1"/>
</dbReference>
<dbReference type="RefSeq" id="XP_018286654.1">
    <property type="nucleotide sequence ID" value="XM_018440099.1"/>
</dbReference>
<organism evidence="3 4">
    <name type="scientific">Phycomyces blakesleeanus (strain ATCC 8743b / DSM 1359 / FGSC 10004 / NBRC 33097 / NRRL 1555)</name>
    <dbReference type="NCBI Taxonomy" id="763407"/>
    <lineage>
        <taxon>Eukaryota</taxon>
        <taxon>Fungi</taxon>
        <taxon>Fungi incertae sedis</taxon>
        <taxon>Mucoromycota</taxon>
        <taxon>Mucoromycotina</taxon>
        <taxon>Mucoromycetes</taxon>
        <taxon>Mucorales</taxon>
        <taxon>Phycomycetaceae</taxon>
        <taxon>Phycomyces</taxon>
    </lineage>
</organism>
<name>A0A162NDU2_PHYB8</name>
<reference evidence="4" key="1">
    <citation type="submission" date="2015-06" db="EMBL/GenBank/DDBJ databases">
        <title>Expansion of signal transduction pathways in fungi by whole-genome duplication.</title>
        <authorList>
            <consortium name="DOE Joint Genome Institute"/>
            <person name="Corrochano L.M."/>
            <person name="Kuo A."/>
            <person name="Marcet-Houben M."/>
            <person name="Polaino S."/>
            <person name="Salamov A."/>
            <person name="Villalobos J.M."/>
            <person name="Alvarez M.I."/>
            <person name="Avalos J."/>
            <person name="Benito E.P."/>
            <person name="Benoit I."/>
            <person name="Burger G."/>
            <person name="Camino L.P."/>
            <person name="Canovas D."/>
            <person name="Cerda-Olmedo E."/>
            <person name="Cheng J.-F."/>
            <person name="Dominguez A."/>
            <person name="Elias M."/>
            <person name="Eslava A.P."/>
            <person name="Glaser F."/>
            <person name="Grimwood J."/>
            <person name="Gutierrez G."/>
            <person name="Heitman J."/>
            <person name="Henrissat B."/>
            <person name="Iturriaga E.A."/>
            <person name="Lang B.F."/>
            <person name="Lavin J.L."/>
            <person name="Lee S."/>
            <person name="Li W."/>
            <person name="Lindquist E."/>
            <person name="Lopez-Garcia S."/>
            <person name="Luque E.M."/>
            <person name="Marcos A.T."/>
            <person name="Martin J."/>
            <person name="McCluskey K."/>
            <person name="Medina H.R."/>
            <person name="Miralles-Duran A."/>
            <person name="Miyazaki A."/>
            <person name="Munoz-Torres E."/>
            <person name="Oguiza J.A."/>
            <person name="Ohm R."/>
            <person name="Olmedo M."/>
            <person name="Orejas M."/>
            <person name="Ortiz-Castellanos L."/>
            <person name="Pisabarro A.G."/>
            <person name="Rodriguez-Romero J."/>
            <person name="Ruiz-Herrera J."/>
            <person name="Ruiz-Vazquez R."/>
            <person name="Sanz C."/>
            <person name="Schackwitz W."/>
            <person name="Schmutz J."/>
            <person name="Shahriari M."/>
            <person name="Shelest E."/>
            <person name="Silva-Franco F."/>
            <person name="Soanes D."/>
            <person name="Syed K."/>
            <person name="Tagua V.G."/>
            <person name="Talbot N.J."/>
            <person name="Thon M."/>
            <person name="De vries R.P."/>
            <person name="Wiebenga A."/>
            <person name="Yadav J.S."/>
            <person name="Braun E.L."/>
            <person name="Baker S."/>
            <person name="Garre V."/>
            <person name="Horwitz B."/>
            <person name="Torres-Martinez S."/>
            <person name="Idnurm A."/>
            <person name="Herrera-Estrella A."/>
            <person name="Gabaldon T."/>
            <person name="Grigoriev I.V."/>
        </authorList>
    </citation>
    <scope>NUCLEOTIDE SEQUENCE [LARGE SCALE GENOMIC DNA]</scope>
    <source>
        <strain evidence="4">NRRL 1555(-)</strain>
    </source>
</reference>
<evidence type="ECO:0000313" key="4">
    <source>
        <dbReference type="Proteomes" id="UP000077315"/>
    </source>
</evidence>
<dbReference type="SUPFAM" id="SSF52833">
    <property type="entry name" value="Thioredoxin-like"/>
    <property type="match status" value="1"/>
</dbReference>
<proteinExistence type="inferred from homology"/>
<dbReference type="Gene3D" id="3.40.30.10">
    <property type="entry name" value="Glutaredoxin"/>
    <property type="match status" value="1"/>
</dbReference>
<keyword evidence="4" id="KW-1185">Reference proteome</keyword>
<dbReference type="EMBL" id="KV440994">
    <property type="protein sequence ID" value="OAD68614.1"/>
    <property type="molecule type" value="Genomic_DNA"/>
</dbReference>
<sequence length="127" mass="14115">MRSTRVSAEAFDETLKKELNGTNKVFVLFFGTELPETDESWCPDCVIADPLVRKALLPVENSVLIEAAVGSRAEWRNASSNPYRSRTDFTIPAIPTLYKWTTSGAGERLVEEECADIEKLNAFVNSA</sequence>
<comment type="similarity">
    <text evidence="1">Belongs to the thioredoxin family.</text>
</comment>
<evidence type="ECO:0000259" key="2">
    <source>
        <dbReference type="Pfam" id="PF06110"/>
    </source>
</evidence>
<dbReference type="FunCoup" id="A0A162NDU2">
    <property type="interactions" value="384"/>
</dbReference>
<dbReference type="PANTHER" id="PTHR12452:SF0">
    <property type="entry name" value="THIOREDOXIN DOMAIN-CONTAINING PROTEIN 17"/>
    <property type="match status" value="1"/>
</dbReference>
<dbReference type="InterPro" id="IPR045108">
    <property type="entry name" value="TXNDC17-like"/>
</dbReference>
<dbReference type="AlphaFoldDB" id="A0A162NDU2"/>
<dbReference type="InterPro" id="IPR010357">
    <property type="entry name" value="TXNDC17_dom"/>
</dbReference>
<dbReference type="GO" id="GO:0005829">
    <property type="term" value="C:cytosol"/>
    <property type="evidence" value="ECO:0007669"/>
    <property type="project" value="TreeGrafter"/>
</dbReference>
<dbReference type="STRING" id="763407.A0A162NDU2"/>
<dbReference type="Proteomes" id="UP000077315">
    <property type="component" value="Unassembled WGS sequence"/>
</dbReference>
<dbReference type="GeneID" id="29001005"/>
<dbReference type="InParanoid" id="A0A162NDU2"/>
<dbReference type="VEuPathDB" id="FungiDB:PHYBLDRAFT_37967"/>